<dbReference type="EMBL" id="AP018515">
    <property type="protein sequence ID" value="BBC79883.1"/>
    <property type="molecule type" value="Genomic_DNA"/>
</dbReference>
<accession>A0A2Z5ZH52</accession>
<organism evidence="3 4">
    <name type="scientific">Acetobacter orientalis</name>
    <dbReference type="NCBI Taxonomy" id="146474"/>
    <lineage>
        <taxon>Bacteria</taxon>
        <taxon>Pseudomonadati</taxon>
        <taxon>Pseudomonadota</taxon>
        <taxon>Alphaproteobacteria</taxon>
        <taxon>Acetobacterales</taxon>
        <taxon>Acetobacteraceae</taxon>
        <taxon>Acetobacter</taxon>
    </lineage>
</organism>
<name>A0A2Z5ZH52_9PROT</name>
<feature type="region of interest" description="Disordered" evidence="1">
    <location>
        <begin position="1"/>
        <end position="28"/>
    </location>
</feature>
<keyword evidence="2" id="KW-0812">Transmembrane</keyword>
<feature type="transmembrane region" description="Helical" evidence="2">
    <location>
        <begin position="35"/>
        <end position="58"/>
    </location>
</feature>
<keyword evidence="2" id="KW-1133">Transmembrane helix</keyword>
<dbReference type="InterPro" id="IPR052894">
    <property type="entry name" value="AsmA-related"/>
</dbReference>
<gene>
    <name evidence="3" type="ORF">AcetOrient_orf02307</name>
</gene>
<evidence type="ECO:0000256" key="1">
    <source>
        <dbReference type="SAM" id="MobiDB-lite"/>
    </source>
</evidence>
<keyword evidence="2" id="KW-0472">Membrane</keyword>
<evidence type="ECO:0000313" key="4">
    <source>
        <dbReference type="Proteomes" id="UP000270034"/>
    </source>
</evidence>
<sequence>MSHANAPTQGQARIKAMAEQNRAEKSEPKKRTRAWLAYGCGGIALLGVATTTVGWFALGHINLASLASKRATALLGRAVSIQSLTITPGAWVGVQFQNVQVANVAGGSAPDMVQVGYLGVDVKLSSLFSGPMVVRHVRAQGVHVLVERTPAGVPNWRFKTQGMLAVPSAAPTPPAVAGLQSAGHAPPQPSQQPIMPVAKDRAHYPTVLEAELEQSDVTYRTAHGVSYQSVLHAVHMQTQGAQTPISLVVDGAYNTLPVHLEATLQPFAMLRQYQTPYGMAVRVTSGDLSVVFTGTATDPLNADGLAGAVQVETPTSAPLAAVVGYKLPQNIPLSMAGQFVHAGDLWQLTKGHAALKGNKLSVALAELYEGTHTQPDHVKADIAFEHLNMNTLLVKAEHAGQSAEADLPLAVSQTPDPLIEAHLTAQSVAYNVYNFQNFSILASVMPGVVGVQEMRVGYLGATLAASGQLQARPQGNTHIQAKALVSGVDIEAYRRALGFQPVPIKGRATLQMTAEATQPTLNAAISHATIAAAVGMTGGTLESAVIRAASADLGLLFHKATGTTPITCLLGVVSAQNGIGQVLPLRLKTEQGTLSANARFNLNNRSFDLIFATQRATTGSFALDIPVRVSGSFAKPRIGLAGLSATGRQMLAQSERLNSLPEGVRQFAQQNACYRAIAP</sequence>
<evidence type="ECO:0000256" key="2">
    <source>
        <dbReference type="SAM" id="Phobius"/>
    </source>
</evidence>
<feature type="compositionally biased region" description="Polar residues" evidence="1">
    <location>
        <begin position="1"/>
        <end position="11"/>
    </location>
</feature>
<protein>
    <submittedName>
        <fullName evidence="3">Uncharacterized protein</fullName>
    </submittedName>
</protein>
<proteinExistence type="predicted"/>
<reference evidence="3 4" key="1">
    <citation type="submission" date="2018-02" db="EMBL/GenBank/DDBJ databases">
        <title>Acetobacter orientalis genome.</title>
        <authorList>
            <person name="Nakashima N."/>
            <person name="Tamura T."/>
        </authorList>
    </citation>
    <scope>NUCLEOTIDE SEQUENCE [LARGE SCALE GENOMIC DNA]</scope>
    <source>
        <strain evidence="3 4">FAN1</strain>
    </source>
</reference>
<dbReference type="PANTHER" id="PTHR30441:SF8">
    <property type="entry name" value="DUF748 DOMAIN-CONTAINING PROTEIN"/>
    <property type="match status" value="1"/>
</dbReference>
<dbReference type="AlphaFoldDB" id="A0A2Z5ZH52"/>
<dbReference type="GO" id="GO:0090313">
    <property type="term" value="P:regulation of protein targeting to membrane"/>
    <property type="evidence" value="ECO:0007669"/>
    <property type="project" value="TreeGrafter"/>
</dbReference>
<dbReference type="Proteomes" id="UP000270034">
    <property type="component" value="Chromosome"/>
</dbReference>
<dbReference type="PANTHER" id="PTHR30441">
    <property type="entry name" value="DUF748 DOMAIN-CONTAINING PROTEIN"/>
    <property type="match status" value="1"/>
</dbReference>
<dbReference type="GO" id="GO:0005886">
    <property type="term" value="C:plasma membrane"/>
    <property type="evidence" value="ECO:0007669"/>
    <property type="project" value="TreeGrafter"/>
</dbReference>
<dbReference type="KEGG" id="aot:AcetOri_orf02307"/>
<evidence type="ECO:0000313" key="3">
    <source>
        <dbReference type="EMBL" id="BBC79883.1"/>
    </source>
</evidence>